<feature type="region of interest" description="Disordered" evidence="1">
    <location>
        <begin position="150"/>
        <end position="175"/>
    </location>
</feature>
<dbReference type="RefSeq" id="XP_062696637.1">
    <property type="nucleotide sequence ID" value="XM_062836483.1"/>
</dbReference>
<dbReference type="GeneID" id="87874105"/>
<dbReference type="EMBL" id="JAULSX010000001">
    <property type="protein sequence ID" value="KAK3499004.1"/>
    <property type="molecule type" value="Genomic_DNA"/>
</dbReference>
<evidence type="ECO:0000313" key="2">
    <source>
        <dbReference type="EMBL" id="KAK3499004.1"/>
    </source>
</evidence>
<gene>
    <name evidence="2" type="ORF">B0T23DRAFT_368972</name>
</gene>
<comment type="caution">
    <text evidence="2">The sequence shown here is derived from an EMBL/GenBank/DDBJ whole genome shotgun (WGS) entry which is preliminary data.</text>
</comment>
<organism evidence="2 3">
    <name type="scientific">Neurospora hispaniola</name>
    <dbReference type="NCBI Taxonomy" id="588809"/>
    <lineage>
        <taxon>Eukaryota</taxon>
        <taxon>Fungi</taxon>
        <taxon>Dikarya</taxon>
        <taxon>Ascomycota</taxon>
        <taxon>Pezizomycotina</taxon>
        <taxon>Sordariomycetes</taxon>
        <taxon>Sordariomycetidae</taxon>
        <taxon>Sordariales</taxon>
        <taxon>Sordariaceae</taxon>
        <taxon>Neurospora</taxon>
    </lineage>
</organism>
<reference evidence="2 3" key="1">
    <citation type="journal article" date="2023" name="Mol. Phylogenet. Evol.">
        <title>Genome-scale phylogeny and comparative genomics of the fungal order Sordariales.</title>
        <authorList>
            <person name="Hensen N."/>
            <person name="Bonometti L."/>
            <person name="Westerberg I."/>
            <person name="Brannstrom I.O."/>
            <person name="Guillou S."/>
            <person name="Cros-Aarteil S."/>
            <person name="Calhoun S."/>
            <person name="Haridas S."/>
            <person name="Kuo A."/>
            <person name="Mondo S."/>
            <person name="Pangilinan J."/>
            <person name="Riley R."/>
            <person name="LaButti K."/>
            <person name="Andreopoulos B."/>
            <person name="Lipzen A."/>
            <person name="Chen C."/>
            <person name="Yan M."/>
            <person name="Daum C."/>
            <person name="Ng V."/>
            <person name="Clum A."/>
            <person name="Steindorff A."/>
            <person name="Ohm R.A."/>
            <person name="Martin F."/>
            <person name="Silar P."/>
            <person name="Natvig D.O."/>
            <person name="Lalanne C."/>
            <person name="Gautier V."/>
            <person name="Ament-Velasquez S.L."/>
            <person name="Kruys A."/>
            <person name="Hutchinson M.I."/>
            <person name="Powell A.J."/>
            <person name="Barry K."/>
            <person name="Miller A.N."/>
            <person name="Grigoriev I.V."/>
            <person name="Debuchy R."/>
            <person name="Gladieux P."/>
            <person name="Hiltunen Thoren M."/>
            <person name="Johannesson H."/>
        </authorList>
    </citation>
    <scope>NUCLEOTIDE SEQUENCE [LARGE SCALE GENOMIC DNA]</scope>
    <source>
        <strain evidence="2 3">FGSC 10403</strain>
    </source>
</reference>
<name>A0AAJ0IEP9_9PEZI</name>
<evidence type="ECO:0000313" key="3">
    <source>
        <dbReference type="Proteomes" id="UP001285908"/>
    </source>
</evidence>
<accession>A0AAJ0IEP9</accession>
<dbReference type="Proteomes" id="UP001285908">
    <property type="component" value="Unassembled WGS sequence"/>
</dbReference>
<dbReference type="AlphaFoldDB" id="A0AAJ0IEP9"/>
<protein>
    <submittedName>
        <fullName evidence="2">Uncharacterized protein</fullName>
    </submittedName>
</protein>
<keyword evidence="3" id="KW-1185">Reference proteome</keyword>
<evidence type="ECO:0000256" key="1">
    <source>
        <dbReference type="SAM" id="MobiDB-lite"/>
    </source>
</evidence>
<feature type="compositionally biased region" description="Basic residues" evidence="1">
    <location>
        <begin position="150"/>
        <end position="159"/>
    </location>
</feature>
<sequence length="209" mass="23024">MPVPTLGSASRGYRKECGYGTNSGEKVSKILIVGLTSGSPLEWNPEFRVKLPRLSSTPLPSPEKGIANLATGHQQARTPSGEYTKRQILPTSRQSKTCPGSSTALLKLSRRNIDKVVMVSRQTLAKSFIAAIGIPGLAPDNISPPLHIRRRRRQRRRRCPATPIKRFNSPFPIPPPDIRAHRESHHTLNHDNAVVAQTNDLTDLMSMTA</sequence>
<proteinExistence type="predicted"/>